<dbReference type="SUPFAM" id="SSF88874">
    <property type="entry name" value="Receptor-binding domain of short tail fibre protein gp12"/>
    <property type="match status" value="1"/>
</dbReference>
<dbReference type="Gene3D" id="3.90.1340.10">
    <property type="entry name" value="Phage tail collar domain"/>
    <property type="match status" value="1"/>
</dbReference>
<sequence length="181" mass="19100">MPSPMIGEVRMFAFGRAPVDWLLCDGSLKQISDYDALFALIGTTYGGDGMSNFALPDLRGRVPVHQGQGMSRSGAMTDRKLGVKGGSETVTLQIAHIPAHTHAFEVSGDQANSLQPDGALLAKAVGDTIYVKPENIKSATPFSTADTTTSVTGSSASHENTMPTLVLSYCICAKGYFPSRA</sequence>
<dbReference type="InterPro" id="IPR037053">
    <property type="entry name" value="Phage_tail_collar_dom_sf"/>
</dbReference>
<dbReference type="InterPro" id="IPR011083">
    <property type="entry name" value="Phage_tail_collar_dom"/>
</dbReference>
<proteinExistence type="predicted"/>
<dbReference type="EMBL" id="JAQQFR010000001">
    <property type="protein sequence ID" value="MFL9876993.1"/>
    <property type="molecule type" value="Genomic_DNA"/>
</dbReference>
<organism evidence="2 3">
    <name type="scientific">Herbaspirillum rhizosphaerae</name>
    <dbReference type="NCBI Taxonomy" id="346179"/>
    <lineage>
        <taxon>Bacteria</taxon>
        <taxon>Pseudomonadati</taxon>
        <taxon>Pseudomonadota</taxon>
        <taxon>Betaproteobacteria</taxon>
        <taxon>Burkholderiales</taxon>
        <taxon>Oxalobacteraceae</taxon>
        <taxon>Herbaspirillum</taxon>
    </lineage>
</organism>
<evidence type="ECO:0000259" key="1">
    <source>
        <dbReference type="Pfam" id="PF07484"/>
    </source>
</evidence>
<reference evidence="2 3" key="1">
    <citation type="journal article" date="2024" name="Chem. Sci.">
        <title>Discovery of megapolipeptins by genome mining of a Burkholderiales bacteria collection.</title>
        <authorList>
            <person name="Paulo B.S."/>
            <person name="Recchia M.J.J."/>
            <person name="Lee S."/>
            <person name="Fergusson C.H."/>
            <person name="Romanowski S.B."/>
            <person name="Hernandez A."/>
            <person name="Krull N."/>
            <person name="Liu D.Y."/>
            <person name="Cavanagh H."/>
            <person name="Bos A."/>
            <person name="Gray C.A."/>
            <person name="Murphy B.T."/>
            <person name="Linington R.G."/>
            <person name="Eustaquio A.S."/>
        </authorList>
    </citation>
    <scope>NUCLEOTIDE SEQUENCE [LARGE SCALE GENOMIC DNA]</scope>
    <source>
        <strain evidence="2 3">RL21-008-BIB-B</strain>
    </source>
</reference>
<feature type="domain" description="Phage tail collar" evidence="1">
    <location>
        <begin position="7"/>
        <end position="63"/>
    </location>
</feature>
<name>A0ABW8Z3R9_9BURK</name>
<dbReference type="RefSeq" id="WP_408164929.1">
    <property type="nucleotide sequence ID" value="NZ_JAQQFR010000001.1"/>
</dbReference>
<keyword evidence="3" id="KW-1185">Reference proteome</keyword>
<evidence type="ECO:0000313" key="3">
    <source>
        <dbReference type="Proteomes" id="UP001629214"/>
    </source>
</evidence>
<evidence type="ECO:0000313" key="2">
    <source>
        <dbReference type="EMBL" id="MFL9876993.1"/>
    </source>
</evidence>
<gene>
    <name evidence="2" type="ORF">PQR63_01260</name>
</gene>
<comment type="caution">
    <text evidence="2">The sequence shown here is derived from an EMBL/GenBank/DDBJ whole genome shotgun (WGS) entry which is preliminary data.</text>
</comment>
<protein>
    <submittedName>
        <fullName evidence="2">Tail fiber protein</fullName>
    </submittedName>
</protein>
<dbReference type="Pfam" id="PF07484">
    <property type="entry name" value="Collar"/>
    <property type="match status" value="1"/>
</dbReference>
<accession>A0ABW8Z3R9</accession>
<dbReference type="Proteomes" id="UP001629214">
    <property type="component" value="Unassembled WGS sequence"/>
</dbReference>